<dbReference type="Proteomes" id="UP000076580">
    <property type="component" value="Chromosome 02"/>
</dbReference>
<dbReference type="GO" id="GO:0005634">
    <property type="term" value="C:nucleus"/>
    <property type="evidence" value="ECO:0007669"/>
    <property type="project" value="TreeGrafter"/>
</dbReference>
<evidence type="ECO:0000259" key="2">
    <source>
        <dbReference type="SMART" id="SM00731"/>
    </source>
</evidence>
<feature type="compositionally biased region" description="Polar residues" evidence="1">
    <location>
        <begin position="201"/>
        <end position="212"/>
    </location>
</feature>
<evidence type="ECO:0000256" key="1">
    <source>
        <dbReference type="SAM" id="MobiDB-lite"/>
    </source>
</evidence>
<dbReference type="PANTHER" id="PTHR23099:SF0">
    <property type="entry name" value="GERM CELL NUCLEAR ACIDIC PROTEIN"/>
    <property type="match status" value="1"/>
</dbReference>
<feature type="region of interest" description="Disordered" evidence="1">
    <location>
        <begin position="182"/>
        <end position="231"/>
    </location>
</feature>
<dbReference type="EMBL" id="LAYC01000002">
    <property type="protein sequence ID" value="KYK56671.1"/>
    <property type="molecule type" value="Genomic_DNA"/>
</dbReference>
<organism evidence="3 4">
    <name type="scientific">Drechmeria coniospora</name>
    <name type="common">Nematophagous fungus</name>
    <name type="synonym">Meria coniospora</name>
    <dbReference type="NCBI Taxonomy" id="98403"/>
    <lineage>
        <taxon>Eukaryota</taxon>
        <taxon>Fungi</taxon>
        <taxon>Dikarya</taxon>
        <taxon>Ascomycota</taxon>
        <taxon>Pezizomycotina</taxon>
        <taxon>Sordariomycetes</taxon>
        <taxon>Hypocreomycetidae</taxon>
        <taxon>Hypocreales</taxon>
        <taxon>Ophiocordycipitaceae</taxon>
        <taxon>Drechmeria</taxon>
    </lineage>
</organism>
<feature type="domain" description="SprT-like" evidence="2">
    <location>
        <begin position="329"/>
        <end position="490"/>
    </location>
</feature>
<name>A0A151GI07_DRECN</name>
<dbReference type="InterPro" id="IPR036910">
    <property type="entry name" value="HMG_box_dom_sf"/>
</dbReference>
<feature type="compositionally biased region" description="Basic and acidic residues" evidence="1">
    <location>
        <begin position="218"/>
        <end position="227"/>
    </location>
</feature>
<dbReference type="SMART" id="SM00731">
    <property type="entry name" value="SprT"/>
    <property type="match status" value="1"/>
</dbReference>
<evidence type="ECO:0000313" key="3">
    <source>
        <dbReference type="EMBL" id="KYK56671.1"/>
    </source>
</evidence>
<dbReference type="RefSeq" id="XP_040656023.1">
    <property type="nucleotide sequence ID" value="XM_040800990.1"/>
</dbReference>
<dbReference type="Pfam" id="PF17283">
    <property type="entry name" value="Zn_ribbon_SprT"/>
    <property type="match status" value="1"/>
</dbReference>
<dbReference type="Gene3D" id="1.10.30.10">
    <property type="entry name" value="High mobility group box domain"/>
    <property type="match status" value="1"/>
</dbReference>
<dbReference type="InterPro" id="IPR006640">
    <property type="entry name" value="SprT-like_domain"/>
</dbReference>
<dbReference type="PANTHER" id="PTHR23099">
    <property type="entry name" value="TRANSCRIPTIONAL REGULATOR"/>
    <property type="match status" value="1"/>
</dbReference>
<proteinExistence type="predicted"/>
<keyword evidence="4" id="KW-1185">Reference proteome</keyword>
<feature type="region of interest" description="Disordered" evidence="1">
    <location>
        <begin position="550"/>
        <end position="569"/>
    </location>
</feature>
<dbReference type="Pfam" id="PF10263">
    <property type="entry name" value="SprT-like"/>
    <property type="match status" value="1"/>
</dbReference>
<dbReference type="InParanoid" id="A0A151GI07"/>
<dbReference type="GO" id="GO:0006950">
    <property type="term" value="P:response to stress"/>
    <property type="evidence" value="ECO:0007669"/>
    <property type="project" value="UniProtKB-ARBA"/>
</dbReference>
<reference evidence="3 4" key="1">
    <citation type="journal article" date="2016" name="Sci. Rep.">
        <title>Insights into Adaptations to a Near-Obligate Nematode Endoparasitic Lifestyle from the Finished Genome of Drechmeria coniospora.</title>
        <authorList>
            <person name="Zhang L."/>
            <person name="Zhou Z."/>
            <person name="Guo Q."/>
            <person name="Fokkens L."/>
            <person name="Miskei M."/>
            <person name="Pocsi I."/>
            <person name="Zhang W."/>
            <person name="Chen M."/>
            <person name="Wang L."/>
            <person name="Sun Y."/>
            <person name="Donzelli B.G."/>
            <person name="Gibson D.M."/>
            <person name="Nelson D.R."/>
            <person name="Luo J.G."/>
            <person name="Rep M."/>
            <person name="Liu H."/>
            <person name="Yang S."/>
            <person name="Wang J."/>
            <person name="Krasnoff S.B."/>
            <person name="Xu Y."/>
            <person name="Molnar I."/>
            <person name="Lin M."/>
        </authorList>
    </citation>
    <scope>NUCLEOTIDE SEQUENCE [LARGE SCALE GENOMIC DNA]</scope>
    <source>
        <strain evidence="3 4">ARSEF 6962</strain>
    </source>
</reference>
<evidence type="ECO:0000313" key="4">
    <source>
        <dbReference type="Proteomes" id="UP000076580"/>
    </source>
</evidence>
<feature type="region of interest" description="Disordered" evidence="1">
    <location>
        <begin position="244"/>
        <end position="282"/>
    </location>
</feature>
<dbReference type="AlphaFoldDB" id="A0A151GI07"/>
<dbReference type="STRING" id="98403.A0A151GI07"/>
<dbReference type="CDD" id="cd00084">
    <property type="entry name" value="HMG-box_SF"/>
    <property type="match status" value="1"/>
</dbReference>
<feature type="compositionally biased region" description="Basic and acidic residues" evidence="1">
    <location>
        <begin position="244"/>
        <end position="256"/>
    </location>
</feature>
<comment type="caution">
    <text evidence="3">The sequence shown here is derived from an EMBL/GenBank/DDBJ whole genome shotgun (WGS) entry which is preliminary data.</text>
</comment>
<feature type="compositionally biased region" description="Basic and acidic residues" evidence="1">
    <location>
        <begin position="552"/>
        <end position="569"/>
    </location>
</feature>
<dbReference type="InterPro" id="IPR035240">
    <property type="entry name" value="SprT_Zn_ribbon"/>
</dbReference>
<gene>
    <name evidence="3" type="ORF">DCS_03673</name>
</gene>
<protein>
    <recommendedName>
        <fullName evidence="2">SprT-like domain-containing protein</fullName>
    </recommendedName>
</protein>
<accession>A0A151GI07</accession>
<dbReference type="SUPFAM" id="SSF47095">
    <property type="entry name" value="HMG-box"/>
    <property type="match status" value="1"/>
</dbReference>
<sequence>MSSTRKVRRLRDRDQVDSNPLFLPWNDDGERVHPHSRRHIANAFLNNDPGKVARIQHTIPQKSNHETRGNRSITVNRSLGRTVVHNEADEKENFGRMSTRERAFLSDAVTQITHDASDHETSSIYHTAVEESFSQGDGAESEFELNSSFNQDSLNTSPMALRCKNRVRQHPGGSRGALEALRPLNADNPGRQQVAHVSNKGRMQTSESSQTRQDQEDESFHPHHPGQESDLEIDLERLRISLRDFSHDDAEQEGGRGKRKAFGTQSENSQTKDEGNCVKPLSPRKEAPLKVKAPTKGKAKKTAKKAFDAEKHSIAEQFLLELDTEITHGEILKMTKLTGGVKLVWSKTLNTTAGRANWKREMIRSKQADGMVVAVSYKHHASIELAEKVIDDENRLLNVLAHEFCHLANFMVTGVTDNPHGKEFKKWAAKCSLAFGNSRGIKVTTKHTYDIDFKYVWECTGCSSEYKRHSKSIEPHRHRCGSCGCTLKQTKPVPRGGGAASGKPSAYQIFVKEQMRIVRGENPGSPQKEVLRIVAKRWADTKEHLPAASKIEVGKIENKPGPDSRHVGV</sequence>
<dbReference type="GeneID" id="63716316"/>